<evidence type="ECO:0000313" key="3">
    <source>
        <dbReference type="EMBL" id="CAI8020650.1"/>
    </source>
</evidence>
<protein>
    <submittedName>
        <fullName evidence="3">R3H domain-containing protein 4</fullName>
    </submittedName>
</protein>
<keyword evidence="4" id="KW-1185">Reference proteome</keyword>
<dbReference type="GO" id="GO:0003676">
    <property type="term" value="F:nucleic acid binding"/>
    <property type="evidence" value="ECO:0007669"/>
    <property type="project" value="InterPro"/>
</dbReference>
<dbReference type="Pfam" id="PF13902">
    <property type="entry name" value="R3H-assoc"/>
    <property type="match status" value="1"/>
</dbReference>
<dbReference type="Proteomes" id="UP001174909">
    <property type="component" value="Unassembled WGS sequence"/>
</dbReference>
<gene>
    <name evidence="3" type="ORF">GBAR_LOCUS12340</name>
</gene>
<dbReference type="InterPro" id="IPR025952">
    <property type="entry name" value="R3H-assoc_dom"/>
</dbReference>
<dbReference type="EMBL" id="CASHTH010001841">
    <property type="protein sequence ID" value="CAI8020650.1"/>
    <property type="molecule type" value="Genomic_DNA"/>
</dbReference>
<comment type="caution">
    <text evidence="3">The sequence shown here is derived from an EMBL/GenBank/DDBJ whole genome shotgun (WGS) entry which is preliminary data.</text>
</comment>
<dbReference type="InterPro" id="IPR036867">
    <property type="entry name" value="R3H_dom_sf"/>
</dbReference>
<feature type="compositionally biased region" description="Basic residues" evidence="1">
    <location>
        <begin position="54"/>
        <end position="72"/>
    </location>
</feature>
<dbReference type="PANTHER" id="PTHR32019:SF2">
    <property type="entry name" value="R3H DOMAIN-CONTAINING PROTEIN 4"/>
    <property type="match status" value="1"/>
</dbReference>
<organism evidence="3 4">
    <name type="scientific">Geodia barretti</name>
    <name type="common">Barrett's horny sponge</name>
    <dbReference type="NCBI Taxonomy" id="519541"/>
    <lineage>
        <taxon>Eukaryota</taxon>
        <taxon>Metazoa</taxon>
        <taxon>Porifera</taxon>
        <taxon>Demospongiae</taxon>
        <taxon>Heteroscleromorpha</taxon>
        <taxon>Tetractinellida</taxon>
        <taxon>Astrophorina</taxon>
        <taxon>Geodiidae</taxon>
        <taxon>Geodia</taxon>
    </lineage>
</organism>
<proteinExistence type="predicted"/>
<dbReference type="PANTHER" id="PTHR32019">
    <property type="entry name" value="R3H DOMAIN-CONTAINING PROTEIN 4"/>
    <property type="match status" value="1"/>
</dbReference>
<dbReference type="AlphaFoldDB" id="A0AA35WN94"/>
<dbReference type="SUPFAM" id="SSF82708">
    <property type="entry name" value="R3H domain"/>
    <property type="match status" value="1"/>
</dbReference>
<feature type="domain" description="R3H-associated N-terminal" evidence="2">
    <location>
        <begin position="76"/>
        <end position="186"/>
    </location>
</feature>
<reference evidence="3" key="1">
    <citation type="submission" date="2023-03" db="EMBL/GenBank/DDBJ databases">
        <authorList>
            <person name="Steffen K."/>
            <person name="Cardenas P."/>
        </authorList>
    </citation>
    <scope>NUCLEOTIDE SEQUENCE</scope>
</reference>
<name>A0AA35WN94_GEOBA</name>
<evidence type="ECO:0000313" key="4">
    <source>
        <dbReference type="Proteomes" id="UP001174909"/>
    </source>
</evidence>
<feature type="region of interest" description="Disordered" evidence="1">
    <location>
        <begin position="28"/>
        <end position="85"/>
    </location>
</feature>
<sequence length="275" mass="31292">MAWGGQRARNLGLISDYVSDYFSESSAESEHSNWESEEEGEDSGAPAEQERVGRSKIRAPPRYPRPHSHLLRKRDGQRARGNKHSRRWENSVFISTLHQLPEEEIKKGYSILPEHCSSFTKLHTDQSSMQVWQEFTSFPEEEQGAILGGSWRSPPIQGGKGVSRKGGSVEDRYSIIDRHIRVMLKHNKHLPHEFLRAVEAELTEYFMTDHCTLVVAIHHDTFYRLLVHGLCQYLGLTSTTLYKDGMSLMLLECCKDVFVPPSVSLASHLFSSPPS</sequence>
<evidence type="ECO:0000259" key="2">
    <source>
        <dbReference type="Pfam" id="PF13902"/>
    </source>
</evidence>
<accession>A0AA35WN94</accession>
<evidence type="ECO:0000256" key="1">
    <source>
        <dbReference type="SAM" id="MobiDB-lite"/>
    </source>
</evidence>
<dbReference type="InterPro" id="IPR039629">
    <property type="entry name" value="R3HDM4"/>
</dbReference>